<evidence type="ECO:0000313" key="4">
    <source>
        <dbReference type="Proteomes" id="UP000297890"/>
    </source>
</evidence>
<keyword evidence="4" id="KW-1185">Reference proteome</keyword>
<reference evidence="3 4" key="1">
    <citation type="journal article" date="2019" name="ISME J.">
        <title>Candidatus Macondimonas diazotrophica, a novel gammaproteobacterial genus dominating crude-oil-contaminated coastal sediments.</title>
        <authorList>
            <person name="Karthikeyan S."/>
            <person name="Konstantinidis K."/>
        </authorList>
    </citation>
    <scope>NUCLEOTIDE SEQUENCE [LARGE SCALE GENOMIC DNA]</scope>
    <source>
        <strain evidence="3 4">KTK01</strain>
    </source>
</reference>
<feature type="domain" description="Glycosyltransferase subfamily 4-like N-terminal" evidence="2">
    <location>
        <begin position="39"/>
        <end position="181"/>
    </location>
</feature>
<dbReference type="Pfam" id="PF00534">
    <property type="entry name" value="Glycos_transf_1"/>
    <property type="match status" value="1"/>
</dbReference>
<protein>
    <submittedName>
        <fullName evidence="3">Glycosyltransferase</fullName>
    </submittedName>
</protein>
<dbReference type="GO" id="GO:0016757">
    <property type="term" value="F:glycosyltransferase activity"/>
    <property type="evidence" value="ECO:0007669"/>
    <property type="project" value="InterPro"/>
</dbReference>
<name>A0A4Z0F7K1_9GAMM</name>
<proteinExistence type="predicted"/>
<evidence type="ECO:0000259" key="2">
    <source>
        <dbReference type="Pfam" id="PF13439"/>
    </source>
</evidence>
<gene>
    <name evidence="3" type="ORF">E4680_12210</name>
</gene>
<dbReference type="PANTHER" id="PTHR45947:SF14">
    <property type="entry name" value="SLL1723 PROTEIN"/>
    <property type="match status" value="1"/>
</dbReference>
<keyword evidence="3" id="KW-0808">Transferase</keyword>
<dbReference type="RefSeq" id="WP_135282698.1">
    <property type="nucleotide sequence ID" value="NZ_SRIO01000021.1"/>
</dbReference>
<evidence type="ECO:0000313" key="3">
    <source>
        <dbReference type="EMBL" id="TFZ81513.1"/>
    </source>
</evidence>
<organism evidence="3 4">
    <name type="scientific">Candidatus Macondimonas diazotrophica</name>
    <dbReference type="NCBI Taxonomy" id="2305248"/>
    <lineage>
        <taxon>Bacteria</taxon>
        <taxon>Pseudomonadati</taxon>
        <taxon>Pseudomonadota</taxon>
        <taxon>Gammaproteobacteria</taxon>
        <taxon>Chromatiales</taxon>
        <taxon>Ectothiorhodospiraceae</taxon>
        <taxon>Candidatus Macondimonas</taxon>
    </lineage>
</organism>
<dbReference type="AlphaFoldDB" id="A0A4Z0F7K1"/>
<sequence length="390" mass="43757">MTGRSDMRVLHRLPVWLPQTQTWLDRQIRALPSGIRQRIIADTTENRTQFAVEDLWVFEQAGRSRRLWDKMLKRLGLRTEFGFVETIARRFDPDVVHSHFGHVGWGMGRMPQRLGATHVVSFYGFDVNMLPQRDQRWRARYRELFARVDQVLCEGPHMAACLQQLGCSPERCRTHALGVDMSAIAFRPRRLSGGEPLRVLMAASFREKKGFPDGLAALARVRRHYPVALTLIGDAGGDAASQAEKARILEALTQTGLAPHTRMLGFQPPEVLWREAYAHHLFLAPSRTAADGDTEGGAPIVLLEMVASGMPAVATLHCDIPHVLPKSWHTRLAPEGNPDALAMAIEDWIAQSSWDDWLLQGRAHLARGFDAAQQGQALAKVYADLLHRKA</sequence>
<feature type="domain" description="Glycosyl transferase family 1" evidence="1">
    <location>
        <begin position="191"/>
        <end position="351"/>
    </location>
</feature>
<dbReference type="Proteomes" id="UP000297890">
    <property type="component" value="Unassembled WGS sequence"/>
</dbReference>
<dbReference type="SUPFAM" id="SSF53756">
    <property type="entry name" value="UDP-Glycosyltransferase/glycogen phosphorylase"/>
    <property type="match status" value="1"/>
</dbReference>
<dbReference type="OrthoDB" id="9792269at2"/>
<comment type="caution">
    <text evidence="3">The sequence shown here is derived from an EMBL/GenBank/DDBJ whole genome shotgun (WGS) entry which is preliminary data.</text>
</comment>
<dbReference type="InterPro" id="IPR028098">
    <property type="entry name" value="Glyco_trans_4-like_N"/>
</dbReference>
<accession>A0A4Z0F7K1</accession>
<dbReference type="PANTHER" id="PTHR45947">
    <property type="entry name" value="SULFOQUINOVOSYL TRANSFERASE SQD2"/>
    <property type="match status" value="1"/>
</dbReference>
<dbReference type="InterPro" id="IPR001296">
    <property type="entry name" value="Glyco_trans_1"/>
</dbReference>
<dbReference type="Pfam" id="PF13439">
    <property type="entry name" value="Glyco_transf_4"/>
    <property type="match status" value="1"/>
</dbReference>
<dbReference type="InterPro" id="IPR050194">
    <property type="entry name" value="Glycosyltransferase_grp1"/>
</dbReference>
<dbReference type="Gene3D" id="3.40.50.2000">
    <property type="entry name" value="Glycogen Phosphorylase B"/>
    <property type="match status" value="2"/>
</dbReference>
<evidence type="ECO:0000259" key="1">
    <source>
        <dbReference type="Pfam" id="PF00534"/>
    </source>
</evidence>
<dbReference type="EMBL" id="SRIO01000021">
    <property type="protein sequence ID" value="TFZ81513.1"/>
    <property type="molecule type" value="Genomic_DNA"/>
</dbReference>